<reference evidence="2 3" key="1">
    <citation type="submission" date="2023-11" db="EMBL/GenBank/DDBJ databases">
        <title>Peredibacter starrii A3.12.</title>
        <authorList>
            <person name="Mitchell R.J."/>
        </authorList>
    </citation>
    <scope>NUCLEOTIDE SEQUENCE [LARGE SCALE GENOMIC DNA]</scope>
    <source>
        <strain evidence="2 3">A3.12</strain>
    </source>
</reference>
<keyword evidence="3" id="KW-1185">Reference proteome</keyword>
<evidence type="ECO:0000313" key="3">
    <source>
        <dbReference type="Proteomes" id="UP001324634"/>
    </source>
</evidence>
<keyword evidence="1" id="KW-0732">Signal</keyword>
<organism evidence="2 3">
    <name type="scientific">Peredibacter starrii</name>
    <dbReference type="NCBI Taxonomy" id="28202"/>
    <lineage>
        <taxon>Bacteria</taxon>
        <taxon>Pseudomonadati</taxon>
        <taxon>Bdellovibrionota</taxon>
        <taxon>Bacteriovoracia</taxon>
        <taxon>Bacteriovoracales</taxon>
        <taxon>Bacteriovoracaceae</taxon>
        <taxon>Peredibacter</taxon>
    </lineage>
</organism>
<accession>A0AAX4HQ03</accession>
<protein>
    <submittedName>
        <fullName evidence="2">Uncharacterized protein</fullName>
    </submittedName>
</protein>
<dbReference type="KEGG" id="psti:SOO65_01125"/>
<dbReference type="RefSeq" id="WP_321395630.1">
    <property type="nucleotide sequence ID" value="NZ_CP139487.1"/>
</dbReference>
<gene>
    <name evidence="2" type="ORF">SOO65_01125</name>
</gene>
<evidence type="ECO:0000256" key="1">
    <source>
        <dbReference type="SAM" id="SignalP"/>
    </source>
</evidence>
<dbReference type="EMBL" id="CP139487">
    <property type="protein sequence ID" value="WPU65344.1"/>
    <property type="molecule type" value="Genomic_DNA"/>
</dbReference>
<proteinExistence type="predicted"/>
<dbReference type="Proteomes" id="UP001324634">
    <property type="component" value="Chromosome"/>
</dbReference>
<sequence length="196" mass="21828">MKTLTLAFGLLLASSSFAGVIYSNTADLSTSATQIKMTDAEYKLLPTKTEVRWIPGCNPNGERHPVECQETVVLESQPVITVNVEYVDSMFRSEGNEKMNLALNFRLEDFSPADVAALKAAYPTWAHPFSRAGQKFAKKNFDLQVKLASRTIQVVDVRNSKLCRIMESGEMEPGCEEVIVYKDAQTTVKEVTLLKK</sequence>
<dbReference type="AlphaFoldDB" id="A0AAX4HQ03"/>
<feature type="signal peptide" evidence="1">
    <location>
        <begin position="1"/>
        <end position="18"/>
    </location>
</feature>
<evidence type="ECO:0000313" key="2">
    <source>
        <dbReference type="EMBL" id="WPU65344.1"/>
    </source>
</evidence>
<feature type="chain" id="PRO_5043455590" evidence="1">
    <location>
        <begin position="19"/>
        <end position="196"/>
    </location>
</feature>
<name>A0AAX4HQ03_9BACT</name>